<feature type="transmembrane region" description="Helical" evidence="6">
    <location>
        <begin position="82"/>
        <end position="99"/>
    </location>
</feature>
<accession>A0A6H2DJ80</accession>
<keyword evidence="5 6" id="KW-0472">Membrane</keyword>
<evidence type="ECO:0000256" key="4">
    <source>
        <dbReference type="ARBA" id="ARBA00022989"/>
    </source>
</evidence>
<comment type="subcellular location">
    <subcellularLocation>
        <location evidence="1">Membrane</location>
        <topology evidence="1">Multi-pass membrane protein</topology>
    </subcellularLocation>
</comment>
<evidence type="ECO:0000313" key="8">
    <source>
        <dbReference type="Proteomes" id="UP000501600"/>
    </source>
</evidence>
<evidence type="ECO:0000256" key="1">
    <source>
        <dbReference type="ARBA" id="ARBA00004141"/>
    </source>
</evidence>
<dbReference type="InterPro" id="IPR012506">
    <property type="entry name" value="TMEM86B-like"/>
</dbReference>
<dbReference type="GO" id="GO:0016787">
    <property type="term" value="F:hydrolase activity"/>
    <property type="evidence" value="ECO:0007669"/>
    <property type="project" value="TreeGrafter"/>
</dbReference>
<dbReference type="AlphaFoldDB" id="A0A6H2DJ80"/>
<feature type="transmembrane region" description="Helical" evidence="6">
    <location>
        <begin position="160"/>
        <end position="180"/>
    </location>
</feature>
<feature type="transmembrane region" description="Helical" evidence="6">
    <location>
        <begin position="12"/>
        <end position="30"/>
    </location>
</feature>
<keyword evidence="3 6" id="KW-0812">Transmembrane</keyword>
<evidence type="ECO:0000256" key="2">
    <source>
        <dbReference type="ARBA" id="ARBA00007375"/>
    </source>
</evidence>
<dbReference type="GO" id="GO:0016020">
    <property type="term" value="C:membrane"/>
    <property type="evidence" value="ECO:0007669"/>
    <property type="project" value="UniProtKB-SubCell"/>
</dbReference>
<keyword evidence="4 6" id="KW-1133">Transmembrane helix</keyword>
<protein>
    <submittedName>
        <fullName evidence="7">Lysoplasmalogenase</fullName>
    </submittedName>
</protein>
<feature type="transmembrane region" description="Helical" evidence="6">
    <location>
        <begin position="134"/>
        <end position="153"/>
    </location>
</feature>
<evidence type="ECO:0000256" key="5">
    <source>
        <dbReference type="ARBA" id="ARBA00023136"/>
    </source>
</evidence>
<dbReference type="PANTHER" id="PTHR31885">
    <property type="entry name" value="GH04784P"/>
    <property type="match status" value="1"/>
</dbReference>
<gene>
    <name evidence="7" type="ORF">HF685_01835</name>
</gene>
<proteinExistence type="inferred from homology"/>
<feature type="transmembrane region" description="Helical" evidence="6">
    <location>
        <begin position="111"/>
        <end position="128"/>
    </location>
</feature>
<sequence>MKSAIIDSRPYLMLSLLFGISYYFVSDAQIPGTYLMLWKGAAVGFLAVYAFARLHRIDGKMLGIIMALGALGDMVIEFDQIFGAAVFIVGHIVAIIFYARYRRHKLAFSQKLFAILLVPISALIAFAMPDDRSMALAGAAYCVFAAAMAAMAWTSRFPRYRVGVGAVMFVVSDLLIISRMGPLETSMVPDLLIWPLYYIGQFLIATGVVQTLRHEMAAESADPVPA</sequence>
<evidence type="ECO:0000256" key="3">
    <source>
        <dbReference type="ARBA" id="ARBA00022692"/>
    </source>
</evidence>
<keyword evidence="8" id="KW-1185">Reference proteome</keyword>
<comment type="similarity">
    <text evidence="2">Belongs to the TMEM86 family.</text>
</comment>
<dbReference type="RefSeq" id="WP_168818041.1">
    <property type="nucleotide sequence ID" value="NZ_CP051217.1"/>
</dbReference>
<dbReference type="EMBL" id="CP051217">
    <property type="protein sequence ID" value="QJB68197.1"/>
    <property type="molecule type" value="Genomic_DNA"/>
</dbReference>
<evidence type="ECO:0000313" key="7">
    <source>
        <dbReference type="EMBL" id="QJB68197.1"/>
    </source>
</evidence>
<name>A0A6H2DJ80_9SPHN</name>
<feature type="transmembrane region" description="Helical" evidence="6">
    <location>
        <begin position="192"/>
        <end position="212"/>
    </location>
</feature>
<dbReference type="PANTHER" id="PTHR31885:SF6">
    <property type="entry name" value="GH04784P"/>
    <property type="match status" value="1"/>
</dbReference>
<feature type="transmembrane region" description="Helical" evidence="6">
    <location>
        <begin position="59"/>
        <end position="76"/>
    </location>
</feature>
<dbReference type="KEGG" id="phao:HF685_01835"/>
<organism evidence="7 8">
    <name type="scientific">Parasphingorhabdus halotolerans</name>
    <dbReference type="NCBI Taxonomy" id="2725558"/>
    <lineage>
        <taxon>Bacteria</taxon>
        <taxon>Pseudomonadati</taxon>
        <taxon>Pseudomonadota</taxon>
        <taxon>Alphaproteobacteria</taxon>
        <taxon>Sphingomonadales</taxon>
        <taxon>Sphingomonadaceae</taxon>
        <taxon>Parasphingorhabdus</taxon>
    </lineage>
</organism>
<evidence type="ECO:0000256" key="6">
    <source>
        <dbReference type="SAM" id="Phobius"/>
    </source>
</evidence>
<dbReference type="Proteomes" id="UP000501600">
    <property type="component" value="Chromosome"/>
</dbReference>
<dbReference type="Pfam" id="PF07947">
    <property type="entry name" value="YhhN"/>
    <property type="match status" value="1"/>
</dbReference>
<feature type="transmembrane region" description="Helical" evidence="6">
    <location>
        <begin position="36"/>
        <end position="52"/>
    </location>
</feature>
<reference evidence="7 8" key="1">
    <citation type="submission" date="2020-04" db="EMBL/GenBank/DDBJ databases">
        <title>Genome sequence for Sphingorhabdus sp. strain M1.</title>
        <authorList>
            <person name="Park S.-J."/>
        </authorList>
    </citation>
    <scope>NUCLEOTIDE SEQUENCE [LARGE SCALE GENOMIC DNA]</scope>
    <source>
        <strain evidence="7 8">JK6</strain>
    </source>
</reference>